<evidence type="ECO:0000256" key="12">
    <source>
        <dbReference type="ARBA" id="ARBA00022857"/>
    </source>
</evidence>
<comment type="cofactor">
    <cofactor evidence="1 20">
        <name>FAD</name>
        <dbReference type="ChEBI" id="CHEBI:57692"/>
    </cofactor>
</comment>
<reference evidence="23" key="1">
    <citation type="submission" date="2018-06" db="EMBL/GenBank/DDBJ databases">
        <title>Complete genome of Pseudomonas insecticola strain QZS01.</title>
        <authorList>
            <person name="Wang J."/>
            <person name="Su Q."/>
        </authorList>
    </citation>
    <scope>NUCLEOTIDE SEQUENCE [LARGE SCALE GENOMIC DNA]</scope>
    <source>
        <strain evidence="23">QZS01</strain>
    </source>
</reference>
<dbReference type="PANTHER" id="PTHR21071">
    <property type="entry name" value="UDP-N-ACETYLENOLPYRUVOYLGLUCOSAMINE REDUCTASE"/>
    <property type="match status" value="1"/>
</dbReference>
<protein>
    <recommendedName>
        <fullName evidence="7 20">UDP-N-acetylenolpyruvoylglucosamine reductase</fullName>
        <ecNumber evidence="6 20">1.3.1.98</ecNumber>
    </recommendedName>
    <alternativeName>
        <fullName evidence="18 20">UDP-N-acetylmuramate dehydrogenase</fullName>
    </alternativeName>
</protein>
<dbReference type="SUPFAM" id="SSF56176">
    <property type="entry name" value="FAD-binding/transporter-associated domain-like"/>
    <property type="match status" value="1"/>
</dbReference>
<dbReference type="NCBIfam" id="NF010478">
    <property type="entry name" value="PRK13903.1"/>
    <property type="match status" value="1"/>
</dbReference>
<dbReference type="Gene3D" id="3.90.78.10">
    <property type="entry name" value="UDP-N-acetylenolpyruvoylglucosamine reductase, C-terminal domain"/>
    <property type="match status" value="1"/>
</dbReference>
<dbReference type="EMBL" id="CP029822">
    <property type="protein sequence ID" value="AZS49428.1"/>
    <property type="molecule type" value="Genomic_DNA"/>
</dbReference>
<dbReference type="HAMAP" id="MF_00037">
    <property type="entry name" value="MurB"/>
    <property type="match status" value="1"/>
</dbReference>
<dbReference type="GO" id="GO:0071949">
    <property type="term" value="F:FAD binding"/>
    <property type="evidence" value="ECO:0007669"/>
    <property type="project" value="InterPro"/>
</dbReference>
<dbReference type="RefSeq" id="WP_127161642.1">
    <property type="nucleotide sequence ID" value="NZ_CP029822.1"/>
</dbReference>
<evidence type="ECO:0000256" key="1">
    <source>
        <dbReference type="ARBA" id="ARBA00001974"/>
    </source>
</evidence>
<dbReference type="GO" id="GO:0071555">
    <property type="term" value="P:cell wall organization"/>
    <property type="evidence" value="ECO:0007669"/>
    <property type="project" value="UniProtKB-KW"/>
</dbReference>
<dbReference type="NCBIfam" id="NF000755">
    <property type="entry name" value="PRK00046.1"/>
    <property type="match status" value="1"/>
</dbReference>
<sequence>MSLNIQEHVSLKPFNTLGIDVNARYMLFIEDSATLLEALAWAEQHNIYVTVIGGGSNTLLTQDIDSLVLVIQTQGIRIVEQQGSAVIVEVEAGVVWHELVTWSVQQGLGGIENLSLIYGTVGAAPVQNIGAYGVEFKDVCHQVQAINRVTRTVRLFTAEECSFSYRDSFFKHYPEQWIVTRVQIRLDHKAPVNIGYAALQSNLPEHTDQLSYEAVSQLVIKTRQQRLPNPMQLGNAGSFFKNPIVTIEKAEQLKQQYADLVTYPYSVGQVKLAAGWLIDKAGLKGFREGDVGTYPLQALVLVNYGTATGKDVLQVAQKIQTIVKEKFGVLLEPEPVIL</sequence>
<comment type="function">
    <text evidence="2 20">Cell wall formation.</text>
</comment>
<dbReference type="GO" id="GO:0008762">
    <property type="term" value="F:UDP-N-acetylmuramate dehydrogenase activity"/>
    <property type="evidence" value="ECO:0007669"/>
    <property type="project" value="UniProtKB-UniRule"/>
</dbReference>
<keyword evidence="14 20" id="KW-0573">Peptidoglycan synthesis</keyword>
<dbReference type="InterPro" id="IPR003170">
    <property type="entry name" value="MurB"/>
</dbReference>
<dbReference type="GO" id="GO:0005829">
    <property type="term" value="C:cytosol"/>
    <property type="evidence" value="ECO:0007669"/>
    <property type="project" value="TreeGrafter"/>
</dbReference>
<evidence type="ECO:0000256" key="18">
    <source>
        <dbReference type="ARBA" id="ARBA00031026"/>
    </source>
</evidence>
<comment type="subcellular location">
    <subcellularLocation>
        <location evidence="3 20">Cytoplasm</location>
    </subcellularLocation>
</comment>
<dbReference type="GO" id="GO:0009252">
    <property type="term" value="P:peptidoglycan biosynthetic process"/>
    <property type="evidence" value="ECO:0007669"/>
    <property type="project" value="UniProtKB-UniRule"/>
</dbReference>
<dbReference type="UniPathway" id="UPA00219"/>
<comment type="similarity">
    <text evidence="5 20">Belongs to the MurB family.</text>
</comment>
<feature type="domain" description="FAD-binding PCMH-type" evidence="21">
    <location>
        <begin position="19"/>
        <end position="189"/>
    </location>
</feature>
<keyword evidence="13 20" id="KW-0133">Cell shape</keyword>
<name>A0A3S9XAT2_9GAMM</name>
<evidence type="ECO:0000256" key="4">
    <source>
        <dbReference type="ARBA" id="ARBA00004752"/>
    </source>
</evidence>
<evidence type="ECO:0000256" key="5">
    <source>
        <dbReference type="ARBA" id="ARBA00010485"/>
    </source>
</evidence>
<gene>
    <name evidence="20" type="primary">murB</name>
    <name evidence="22" type="ORF">DM558_00920</name>
</gene>
<dbReference type="KEGG" id="emo:DM558_00920"/>
<dbReference type="PANTHER" id="PTHR21071:SF4">
    <property type="entry name" value="UDP-N-ACETYLENOLPYRUVOYLGLUCOSAMINE REDUCTASE"/>
    <property type="match status" value="1"/>
</dbReference>
<evidence type="ECO:0000313" key="23">
    <source>
        <dbReference type="Proteomes" id="UP000273143"/>
    </source>
</evidence>
<dbReference type="GO" id="GO:0008360">
    <property type="term" value="P:regulation of cell shape"/>
    <property type="evidence" value="ECO:0007669"/>
    <property type="project" value="UniProtKB-KW"/>
</dbReference>
<dbReference type="Pfam" id="PF02873">
    <property type="entry name" value="MurB_C"/>
    <property type="match status" value="1"/>
</dbReference>
<keyword evidence="8 20" id="KW-0963">Cytoplasm</keyword>
<dbReference type="InterPro" id="IPR016169">
    <property type="entry name" value="FAD-bd_PCMH_sub2"/>
</dbReference>
<dbReference type="NCBIfam" id="TIGR00179">
    <property type="entry name" value="murB"/>
    <property type="match status" value="1"/>
</dbReference>
<evidence type="ECO:0000256" key="7">
    <source>
        <dbReference type="ARBA" id="ARBA00015188"/>
    </source>
</evidence>
<keyword evidence="9 20" id="KW-0132">Cell division</keyword>
<keyword evidence="11 20" id="KW-0274">FAD</keyword>
<evidence type="ECO:0000256" key="19">
    <source>
        <dbReference type="ARBA" id="ARBA00048914"/>
    </source>
</evidence>
<feature type="active site" evidence="20">
    <location>
        <position position="334"/>
    </location>
</feature>
<evidence type="ECO:0000256" key="11">
    <source>
        <dbReference type="ARBA" id="ARBA00022827"/>
    </source>
</evidence>
<dbReference type="GO" id="GO:0051301">
    <property type="term" value="P:cell division"/>
    <property type="evidence" value="ECO:0007669"/>
    <property type="project" value="UniProtKB-KW"/>
</dbReference>
<feature type="active site" description="Proton donor" evidence="20">
    <location>
        <position position="238"/>
    </location>
</feature>
<comment type="pathway">
    <text evidence="4 20">Cell wall biogenesis; peptidoglycan biosynthesis.</text>
</comment>
<dbReference type="AlphaFoldDB" id="A0A3S9XAT2"/>
<evidence type="ECO:0000259" key="21">
    <source>
        <dbReference type="PROSITE" id="PS51387"/>
    </source>
</evidence>
<dbReference type="Gene3D" id="3.30.43.10">
    <property type="entry name" value="Uridine Diphospho-n-acetylenolpyruvylglucosamine Reductase, domain 2"/>
    <property type="match status" value="1"/>
</dbReference>
<dbReference type="InterPro" id="IPR011601">
    <property type="entry name" value="MurB_C"/>
</dbReference>
<dbReference type="Gene3D" id="3.30.465.10">
    <property type="match status" value="1"/>
</dbReference>
<keyword evidence="12 20" id="KW-0521">NADP</keyword>
<evidence type="ECO:0000313" key="22">
    <source>
        <dbReference type="EMBL" id="AZS49428.1"/>
    </source>
</evidence>
<evidence type="ECO:0000256" key="15">
    <source>
        <dbReference type="ARBA" id="ARBA00023002"/>
    </source>
</evidence>
<evidence type="ECO:0000256" key="14">
    <source>
        <dbReference type="ARBA" id="ARBA00022984"/>
    </source>
</evidence>
<dbReference type="Proteomes" id="UP000273143">
    <property type="component" value="Chromosome"/>
</dbReference>
<dbReference type="InterPro" id="IPR036635">
    <property type="entry name" value="MurB_C_sf"/>
</dbReference>
<evidence type="ECO:0000256" key="9">
    <source>
        <dbReference type="ARBA" id="ARBA00022618"/>
    </source>
</evidence>
<evidence type="ECO:0000256" key="8">
    <source>
        <dbReference type="ARBA" id="ARBA00022490"/>
    </source>
</evidence>
<evidence type="ECO:0000256" key="10">
    <source>
        <dbReference type="ARBA" id="ARBA00022630"/>
    </source>
</evidence>
<keyword evidence="23" id="KW-1185">Reference proteome</keyword>
<dbReference type="EC" id="1.3.1.98" evidence="6 20"/>
<keyword evidence="16 20" id="KW-0131">Cell cycle</keyword>
<evidence type="ECO:0000256" key="13">
    <source>
        <dbReference type="ARBA" id="ARBA00022960"/>
    </source>
</evidence>
<proteinExistence type="inferred from homology"/>
<evidence type="ECO:0000256" key="16">
    <source>
        <dbReference type="ARBA" id="ARBA00023306"/>
    </source>
</evidence>
<dbReference type="Pfam" id="PF01565">
    <property type="entry name" value="FAD_binding_4"/>
    <property type="match status" value="1"/>
</dbReference>
<dbReference type="InterPro" id="IPR016167">
    <property type="entry name" value="FAD-bd_PCMH_sub1"/>
</dbReference>
<keyword evidence="15 20" id="KW-0560">Oxidoreductase</keyword>
<feature type="active site" evidence="20">
    <location>
        <position position="166"/>
    </location>
</feature>
<keyword evidence="17 20" id="KW-0961">Cell wall biogenesis/degradation</keyword>
<comment type="catalytic activity">
    <reaction evidence="19 20">
        <text>UDP-N-acetyl-alpha-D-muramate + NADP(+) = UDP-N-acetyl-3-O-(1-carboxyvinyl)-alpha-D-glucosamine + NADPH + H(+)</text>
        <dbReference type="Rhea" id="RHEA:12248"/>
        <dbReference type="ChEBI" id="CHEBI:15378"/>
        <dbReference type="ChEBI" id="CHEBI:57783"/>
        <dbReference type="ChEBI" id="CHEBI:58349"/>
        <dbReference type="ChEBI" id="CHEBI:68483"/>
        <dbReference type="ChEBI" id="CHEBI:70757"/>
        <dbReference type="EC" id="1.3.1.98"/>
    </reaction>
</comment>
<evidence type="ECO:0000256" key="17">
    <source>
        <dbReference type="ARBA" id="ARBA00023316"/>
    </source>
</evidence>
<evidence type="ECO:0000256" key="20">
    <source>
        <dbReference type="HAMAP-Rule" id="MF_00037"/>
    </source>
</evidence>
<evidence type="ECO:0000256" key="2">
    <source>
        <dbReference type="ARBA" id="ARBA00003921"/>
    </source>
</evidence>
<dbReference type="SUPFAM" id="SSF56194">
    <property type="entry name" value="Uridine diphospho-N-Acetylenolpyruvylglucosamine reductase, MurB, C-terminal domain"/>
    <property type="match status" value="1"/>
</dbReference>
<organism evidence="22 23">
    <name type="scientific">Entomomonas moraniae</name>
    <dbReference type="NCBI Taxonomy" id="2213226"/>
    <lineage>
        <taxon>Bacteria</taxon>
        <taxon>Pseudomonadati</taxon>
        <taxon>Pseudomonadota</taxon>
        <taxon>Gammaproteobacteria</taxon>
        <taxon>Pseudomonadales</taxon>
        <taxon>Pseudomonadaceae</taxon>
        <taxon>Entomomonas</taxon>
    </lineage>
</organism>
<dbReference type="InterPro" id="IPR016166">
    <property type="entry name" value="FAD-bd_PCMH"/>
</dbReference>
<accession>A0A3S9XAT2</accession>
<keyword evidence="10 20" id="KW-0285">Flavoprotein</keyword>
<evidence type="ECO:0000256" key="3">
    <source>
        <dbReference type="ARBA" id="ARBA00004496"/>
    </source>
</evidence>
<dbReference type="InterPro" id="IPR006094">
    <property type="entry name" value="Oxid_FAD_bind_N"/>
</dbReference>
<dbReference type="PROSITE" id="PS51387">
    <property type="entry name" value="FAD_PCMH"/>
    <property type="match status" value="1"/>
</dbReference>
<evidence type="ECO:0000256" key="6">
    <source>
        <dbReference type="ARBA" id="ARBA00012518"/>
    </source>
</evidence>
<dbReference type="InterPro" id="IPR036318">
    <property type="entry name" value="FAD-bd_PCMH-like_sf"/>
</dbReference>